<keyword evidence="1" id="KW-0732">Signal</keyword>
<dbReference type="Proteomes" id="UP000593563">
    <property type="component" value="Unassembled WGS sequence"/>
</dbReference>
<name>A0A6L5B9R0_APIGR</name>
<evidence type="ECO:0000313" key="3">
    <source>
        <dbReference type="Proteomes" id="UP000593563"/>
    </source>
</evidence>
<keyword evidence="3" id="KW-1185">Reference proteome</keyword>
<evidence type="ECO:0000256" key="1">
    <source>
        <dbReference type="SAM" id="SignalP"/>
    </source>
</evidence>
<reference evidence="2" key="1">
    <citation type="submission" date="2020-01" db="EMBL/GenBank/DDBJ databases">
        <title>The Celery Genome Sequence Reveals Sequential Paleo-tetraploidization, Resistance Gene Elimination, Karyotype Evolution, and Functional Innovation in Apiales.</title>
        <authorList>
            <person name="Song X."/>
        </authorList>
    </citation>
    <scope>NUCLEOTIDE SEQUENCE</scope>
    <source>
        <tissue evidence="2">Leaf</tissue>
    </source>
</reference>
<feature type="signal peptide" evidence="1">
    <location>
        <begin position="1"/>
        <end position="18"/>
    </location>
</feature>
<sequence length="70" mass="7653">MRAIFIVTILLVATITSSNVVDAGRVLSVDIQRSNHSETYTLSMYVKTKNSMTSWLQMLASGPSPRGIGH</sequence>
<dbReference type="PANTHER" id="PTHR37245:SF4">
    <property type="entry name" value="PAMP-INDUCED SECRETED PEPTIDE 1"/>
    <property type="match status" value="1"/>
</dbReference>
<feature type="chain" id="PRO_5026712811" evidence="1">
    <location>
        <begin position="19"/>
        <end position="70"/>
    </location>
</feature>
<protein>
    <submittedName>
        <fullName evidence="2">Uncharacterized protein</fullName>
    </submittedName>
</protein>
<accession>A0A6L5B9R0</accession>
<organism evidence="2 3">
    <name type="scientific">Apium graveolens</name>
    <name type="common">Celery</name>
    <dbReference type="NCBI Taxonomy" id="4045"/>
    <lineage>
        <taxon>Eukaryota</taxon>
        <taxon>Viridiplantae</taxon>
        <taxon>Streptophyta</taxon>
        <taxon>Embryophyta</taxon>
        <taxon>Tracheophyta</taxon>
        <taxon>Spermatophyta</taxon>
        <taxon>Magnoliopsida</taxon>
        <taxon>eudicotyledons</taxon>
        <taxon>Gunneridae</taxon>
        <taxon>Pentapetalae</taxon>
        <taxon>asterids</taxon>
        <taxon>campanulids</taxon>
        <taxon>Apiales</taxon>
        <taxon>Apiaceae</taxon>
        <taxon>Apioideae</taxon>
        <taxon>apioid superclade</taxon>
        <taxon>Apieae</taxon>
        <taxon>Apium</taxon>
    </lineage>
</organism>
<dbReference type="GO" id="GO:0006952">
    <property type="term" value="P:defense response"/>
    <property type="evidence" value="ECO:0007669"/>
    <property type="project" value="InterPro"/>
</dbReference>
<comment type="caution">
    <text evidence="2">The sequence shown here is derived from an EMBL/GenBank/DDBJ whole genome shotgun (WGS) entry which is preliminary data.</text>
</comment>
<dbReference type="EMBL" id="WRXP01001142">
    <property type="protein sequence ID" value="KAF1002469.1"/>
    <property type="molecule type" value="Genomic_DNA"/>
</dbReference>
<dbReference type="AlphaFoldDB" id="A0A6L5B9R0"/>
<dbReference type="InterPro" id="IPR040273">
    <property type="entry name" value="PIP1"/>
</dbReference>
<evidence type="ECO:0000313" key="2">
    <source>
        <dbReference type="EMBL" id="KAF1002469.1"/>
    </source>
</evidence>
<gene>
    <name evidence="2" type="ORF">AG4045_011081</name>
</gene>
<dbReference type="PANTHER" id="PTHR37245">
    <property type="entry name" value="PAMP-INDUCED SECRETED PEPTIDE 1"/>
    <property type="match status" value="1"/>
</dbReference>
<proteinExistence type="predicted"/>